<dbReference type="Pfam" id="PF13516">
    <property type="entry name" value="LRR_6"/>
    <property type="match status" value="2"/>
</dbReference>
<dbReference type="InterPro" id="IPR032675">
    <property type="entry name" value="LRR_dom_sf"/>
</dbReference>
<dbReference type="OrthoDB" id="420943at2759"/>
<dbReference type="InterPro" id="IPR001611">
    <property type="entry name" value="Leu-rich_rpt"/>
</dbReference>
<dbReference type="SMART" id="SM00368">
    <property type="entry name" value="LRR_RI"/>
    <property type="match status" value="3"/>
</dbReference>
<dbReference type="PANTHER" id="PTHR24113:SF15">
    <property type="entry name" value="NACHT DOMAIN-CONTAINING PROTEIN"/>
    <property type="match status" value="1"/>
</dbReference>
<reference evidence="1" key="1">
    <citation type="submission" date="2021-02" db="EMBL/GenBank/DDBJ databases">
        <authorList>
            <person name="Dougan E. K."/>
            <person name="Rhodes N."/>
            <person name="Thang M."/>
            <person name="Chan C."/>
        </authorList>
    </citation>
    <scope>NUCLEOTIDE SEQUENCE</scope>
</reference>
<dbReference type="InterPro" id="IPR027038">
    <property type="entry name" value="RanGap"/>
</dbReference>
<dbReference type="PANTHER" id="PTHR24113">
    <property type="entry name" value="RAN GTPASE-ACTIVATING PROTEIN 1"/>
    <property type="match status" value="1"/>
</dbReference>
<dbReference type="AlphaFoldDB" id="A0A812MFS7"/>
<comment type="caution">
    <text evidence="1">The sequence shown here is derived from an EMBL/GenBank/DDBJ whole genome shotgun (WGS) entry which is preliminary data.</text>
</comment>
<gene>
    <name evidence="1" type="primary">Nod1</name>
    <name evidence="1" type="ORF">SNEC2469_LOCUS5732</name>
</gene>
<evidence type="ECO:0000313" key="2">
    <source>
        <dbReference type="Proteomes" id="UP000601435"/>
    </source>
</evidence>
<dbReference type="GO" id="GO:0048471">
    <property type="term" value="C:perinuclear region of cytoplasm"/>
    <property type="evidence" value="ECO:0007669"/>
    <property type="project" value="TreeGrafter"/>
</dbReference>
<dbReference type="GO" id="GO:0031267">
    <property type="term" value="F:small GTPase binding"/>
    <property type="evidence" value="ECO:0007669"/>
    <property type="project" value="TreeGrafter"/>
</dbReference>
<dbReference type="EMBL" id="CAJNJA010010443">
    <property type="protein sequence ID" value="CAE7257606.1"/>
    <property type="molecule type" value="Genomic_DNA"/>
</dbReference>
<dbReference type="Gene3D" id="3.80.10.10">
    <property type="entry name" value="Ribonuclease Inhibitor"/>
    <property type="match status" value="1"/>
</dbReference>
<proteinExistence type="predicted"/>
<dbReference type="GO" id="GO:0005096">
    <property type="term" value="F:GTPase activator activity"/>
    <property type="evidence" value="ECO:0007669"/>
    <property type="project" value="InterPro"/>
</dbReference>
<protein>
    <submittedName>
        <fullName evidence="1">Nod1 protein</fullName>
    </submittedName>
</protein>
<keyword evidence="2" id="KW-1185">Reference proteome</keyword>
<dbReference type="GO" id="GO:0005634">
    <property type="term" value="C:nucleus"/>
    <property type="evidence" value="ECO:0007669"/>
    <property type="project" value="TreeGrafter"/>
</dbReference>
<dbReference type="GO" id="GO:0005829">
    <property type="term" value="C:cytosol"/>
    <property type="evidence" value="ECO:0007669"/>
    <property type="project" value="TreeGrafter"/>
</dbReference>
<organism evidence="1 2">
    <name type="scientific">Symbiodinium necroappetens</name>
    <dbReference type="NCBI Taxonomy" id="1628268"/>
    <lineage>
        <taxon>Eukaryota</taxon>
        <taxon>Sar</taxon>
        <taxon>Alveolata</taxon>
        <taxon>Dinophyceae</taxon>
        <taxon>Suessiales</taxon>
        <taxon>Symbiodiniaceae</taxon>
        <taxon>Symbiodinium</taxon>
    </lineage>
</organism>
<dbReference type="Proteomes" id="UP000601435">
    <property type="component" value="Unassembled WGS sequence"/>
</dbReference>
<accession>A0A812MFS7</accession>
<feature type="non-terminal residue" evidence="1">
    <location>
        <position position="230"/>
    </location>
</feature>
<evidence type="ECO:0000313" key="1">
    <source>
        <dbReference type="EMBL" id="CAE7257606.1"/>
    </source>
</evidence>
<dbReference type="SUPFAM" id="SSF52047">
    <property type="entry name" value="RNI-like"/>
    <property type="match status" value="1"/>
</dbReference>
<dbReference type="GO" id="GO:0006913">
    <property type="term" value="P:nucleocytoplasmic transport"/>
    <property type="evidence" value="ECO:0007669"/>
    <property type="project" value="TreeGrafter"/>
</dbReference>
<sequence length="230" mass="24690">DAGAAAVAESLSNLRQLTVLSVALVRNALGDEGGKAVASALARLTELKELRLYLSDNQMGDAGAAAVAESLRNLQQLTVLTVDLNESALGAADATAVVESLRELPLLTELLVEMQDNALGEEEKEKLRATFDALPVRQKRLSLGALLVAFLPSASDLSAKKAEVALWLHACRWKRCRRELDGLGGRRIPLVRQAHFSLGCPWLHPWLGNLRLAAGDLCIGPERGVLGFRA</sequence>
<name>A0A812MFS7_9DINO</name>